<dbReference type="InterPro" id="IPR003501">
    <property type="entry name" value="PTS_EIIB_2/3"/>
</dbReference>
<evidence type="ECO:0000313" key="3">
    <source>
        <dbReference type="EMBL" id="MFD1399957.1"/>
    </source>
</evidence>
<dbReference type="Pfam" id="PF02302">
    <property type="entry name" value="PTS_IIB"/>
    <property type="match status" value="1"/>
</dbReference>
<dbReference type="Gene3D" id="3.40.50.2300">
    <property type="match status" value="1"/>
</dbReference>
<reference evidence="4" key="1">
    <citation type="journal article" date="2019" name="Int. J. Syst. Evol. Microbiol.">
        <title>The Global Catalogue of Microorganisms (GCM) 10K type strain sequencing project: providing services to taxonomists for standard genome sequencing and annotation.</title>
        <authorList>
            <consortium name="The Broad Institute Genomics Platform"/>
            <consortium name="The Broad Institute Genome Sequencing Center for Infectious Disease"/>
            <person name="Wu L."/>
            <person name="Ma J."/>
        </authorList>
    </citation>
    <scope>NUCLEOTIDE SEQUENCE [LARGE SCALE GENOMIC DNA]</scope>
    <source>
        <strain evidence="4">CCM 9110</strain>
    </source>
</reference>
<dbReference type="InterPro" id="IPR036095">
    <property type="entry name" value="PTS_EIIB-like_sf"/>
</dbReference>
<organism evidence="3 4">
    <name type="scientific">Lacticaseibacillus suilingensis</name>
    <dbReference type="NCBI Taxonomy" id="2799577"/>
    <lineage>
        <taxon>Bacteria</taxon>
        <taxon>Bacillati</taxon>
        <taxon>Bacillota</taxon>
        <taxon>Bacilli</taxon>
        <taxon>Lactobacillales</taxon>
        <taxon>Lactobacillaceae</taxon>
        <taxon>Lacticaseibacillus</taxon>
    </lineage>
</organism>
<keyword evidence="3" id="KW-0813">Transport</keyword>
<dbReference type="PROSITE" id="PS51099">
    <property type="entry name" value="PTS_EIIB_TYPE_2"/>
    <property type="match status" value="1"/>
</dbReference>
<keyword evidence="1 3" id="KW-0808">Transferase</keyword>
<dbReference type="CDD" id="cd05563">
    <property type="entry name" value="PTS_IIB_ascorbate"/>
    <property type="match status" value="1"/>
</dbReference>
<comment type="caution">
    <text evidence="3">The sequence shown here is derived from an EMBL/GenBank/DDBJ whole genome shotgun (WGS) entry which is preliminary data.</text>
</comment>
<evidence type="ECO:0000313" key="4">
    <source>
        <dbReference type="Proteomes" id="UP001597199"/>
    </source>
</evidence>
<gene>
    <name evidence="3" type="ORF">ACFQ41_11610</name>
</gene>
<dbReference type="SUPFAM" id="SSF52794">
    <property type="entry name" value="PTS system IIB component-like"/>
    <property type="match status" value="1"/>
</dbReference>
<dbReference type="RefSeq" id="WP_204118910.1">
    <property type="nucleotide sequence ID" value="NZ_BOLV01000009.1"/>
</dbReference>
<dbReference type="GO" id="GO:0016740">
    <property type="term" value="F:transferase activity"/>
    <property type="evidence" value="ECO:0007669"/>
    <property type="project" value="UniProtKB-KW"/>
</dbReference>
<name>A0ABW4BJQ4_9LACO</name>
<dbReference type="EMBL" id="JBHTOA010000046">
    <property type="protein sequence ID" value="MFD1399957.1"/>
    <property type="molecule type" value="Genomic_DNA"/>
</dbReference>
<dbReference type="Proteomes" id="UP001597199">
    <property type="component" value="Unassembled WGS sequence"/>
</dbReference>
<keyword evidence="4" id="KW-1185">Reference proteome</keyword>
<protein>
    <submittedName>
        <fullName evidence="3">PTS sugar transporter subunit IIB</fullName>
        <ecNumber evidence="3">2.7.1.-</ecNumber>
    </submittedName>
</protein>
<evidence type="ECO:0000256" key="1">
    <source>
        <dbReference type="ARBA" id="ARBA00022679"/>
    </source>
</evidence>
<keyword evidence="3" id="KW-0762">Sugar transport</keyword>
<evidence type="ECO:0000259" key="2">
    <source>
        <dbReference type="PROSITE" id="PS51099"/>
    </source>
</evidence>
<accession>A0ABW4BJQ4</accession>
<proteinExistence type="predicted"/>
<sequence>MRVLTVCGAGVGTSLMEKMFAEDILNDAGVDAQVDNADISSATPNDYDVVITTSMFAEMLPANHAQVIIHDNIMDQAGLKQKLLAALAQED</sequence>
<dbReference type="InterPro" id="IPR013011">
    <property type="entry name" value="PTS_EIIB_2"/>
</dbReference>
<dbReference type="EC" id="2.7.1.-" evidence="3"/>
<feature type="domain" description="PTS EIIB type-2" evidence="2">
    <location>
        <begin position="1"/>
        <end position="91"/>
    </location>
</feature>